<reference evidence="1" key="1">
    <citation type="submission" date="2020-11" db="EMBL/GenBank/DDBJ databases">
        <authorList>
            <consortium name="DOE Joint Genome Institute"/>
            <person name="Ahrendt S."/>
            <person name="Riley R."/>
            <person name="Andreopoulos W."/>
            <person name="Labutti K."/>
            <person name="Pangilinan J."/>
            <person name="Ruiz-Duenas F.J."/>
            <person name="Barrasa J.M."/>
            <person name="Sanchez-Garcia M."/>
            <person name="Camarero S."/>
            <person name="Miyauchi S."/>
            <person name="Serrano A."/>
            <person name="Linde D."/>
            <person name="Babiker R."/>
            <person name="Drula E."/>
            <person name="Ayuso-Fernandez I."/>
            <person name="Pacheco R."/>
            <person name="Padilla G."/>
            <person name="Ferreira P."/>
            <person name="Barriuso J."/>
            <person name="Kellner H."/>
            <person name="Castanera R."/>
            <person name="Alfaro M."/>
            <person name="Ramirez L."/>
            <person name="Pisabarro A.G."/>
            <person name="Kuo A."/>
            <person name="Tritt A."/>
            <person name="Lipzen A."/>
            <person name="He G."/>
            <person name="Yan M."/>
            <person name="Ng V."/>
            <person name="Cullen D."/>
            <person name="Martin F."/>
            <person name="Rosso M.-N."/>
            <person name="Henrissat B."/>
            <person name="Hibbett D."/>
            <person name="Martinez A.T."/>
            <person name="Grigoriev I.V."/>
        </authorList>
    </citation>
    <scope>NUCLEOTIDE SEQUENCE</scope>
    <source>
        <strain evidence="1">CBS 247.69</strain>
    </source>
</reference>
<evidence type="ECO:0000313" key="2">
    <source>
        <dbReference type="Proteomes" id="UP000807353"/>
    </source>
</evidence>
<dbReference type="EMBL" id="MU150279">
    <property type="protein sequence ID" value="KAF9461791.1"/>
    <property type="molecule type" value="Genomic_DNA"/>
</dbReference>
<dbReference type="AlphaFoldDB" id="A0A9P5Y5R3"/>
<proteinExistence type="predicted"/>
<keyword evidence="2" id="KW-1185">Reference proteome</keyword>
<protein>
    <submittedName>
        <fullName evidence="1">Uncharacterized protein</fullName>
    </submittedName>
</protein>
<evidence type="ECO:0000313" key="1">
    <source>
        <dbReference type="EMBL" id="KAF9461791.1"/>
    </source>
</evidence>
<gene>
    <name evidence="1" type="ORF">BDZ94DRAFT_1370539</name>
</gene>
<sequence>APVPVKSVTCDGDTYKCTAGLVYGDGRWVAQWSTSVFHQQTLARPSAQDLVRIRTVMMAPVPVKAIYCDGDTYECTANLVYGDGNWVARWSVAVFHHRAYHLLQKTMAPVKVTSMTCDGDTYKCTAALNYGDGRWVAQWSTAVFHTSIDGSGLFLQ</sequence>
<dbReference type="OrthoDB" id="2918850at2759"/>
<organism evidence="1 2">
    <name type="scientific">Collybia nuda</name>
    <dbReference type="NCBI Taxonomy" id="64659"/>
    <lineage>
        <taxon>Eukaryota</taxon>
        <taxon>Fungi</taxon>
        <taxon>Dikarya</taxon>
        <taxon>Basidiomycota</taxon>
        <taxon>Agaricomycotina</taxon>
        <taxon>Agaricomycetes</taxon>
        <taxon>Agaricomycetidae</taxon>
        <taxon>Agaricales</taxon>
        <taxon>Tricholomatineae</taxon>
        <taxon>Clitocybaceae</taxon>
        <taxon>Collybia</taxon>
    </lineage>
</organism>
<name>A0A9P5Y5R3_9AGAR</name>
<feature type="non-terminal residue" evidence="1">
    <location>
        <position position="1"/>
    </location>
</feature>
<comment type="caution">
    <text evidence="1">The sequence shown here is derived from an EMBL/GenBank/DDBJ whole genome shotgun (WGS) entry which is preliminary data.</text>
</comment>
<accession>A0A9P5Y5R3</accession>
<dbReference type="Proteomes" id="UP000807353">
    <property type="component" value="Unassembled WGS sequence"/>
</dbReference>